<sequence length="102" mass="11206">MKCLLTQDVRKTEELLSKSQMTDPHLLSLEVGASIAFQSMIPDLYLSSVLSQTQYWVSVEAQIPTWQGSLLGTAPGPGPALELDNIAYRISAKKPISDIPIY</sequence>
<dbReference type="AlphaFoldDB" id="A0A8C5CCQ9"/>
<protein>
    <submittedName>
        <fullName evidence="1">Uncharacterized protein</fullName>
    </submittedName>
</protein>
<accession>A0A8C5CCQ9</accession>
<keyword evidence="2" id="KW-1185">Reference proteome</keyword>
<name>A0A8C5CCQ9_GADMO</name>
<proteinExistence type="predicted"/>
<reference evidence="1" key="2">
    <citation type="submission" date="2025-09" db="UniProtKB">
        <authorList>
            <consortium name="Ensembl"/>
        </authorList>
    </citation>
    <scope>IDENTIFICATION</scope>
</reference>
<reference evidence="1" key="1">
    <citation type="submission" date="2025-08" db="UniProtKB">
        <authorList>
            <consortium name="Ensembl"/>
        </authorList>
    </citation>
    <scope>IDENTIFICATION</scope>
</reference>
<dbReference type="Proteomes" id="UP000694546">
    <property type="component" value="Chromosome 13"/>
</dbReference>
<evidence type="ECO:0000313" key="2">
    <source>
        <dbReference type="Proteomes" id="UP000694546"/>
    </source>
</evidence>
<organism evidence="1 2">
    <name type="scientific">Gadus morhua</name>
    <name type="common">Atlantic cod</name>
    <dbReference type="NCBI Taxonomy" id="8049"/>
    <lineage>
        <taxon>Eukaryota</taxon>
        <taxon>Metazoa</taxon>
        <taxon>Chordata</taxon>
        <taxon>Craniata</taxon>
        <taxon>Vertebrata</taxon>
        <taxon>Euteleostomi</taxon>
        <taxon>Actinopterygii</taxon>
        <taxon>Neopterygii</taxon>
        <taxon>Teleostei</taxon>
        <taxon>Neoteleostei</taxon>
        <taxon>Acanthomorphata</taxon>
        <taxon>Zeiogadaria</taxon>
        <taxon>Gadariae</taxon>
        <taxon>Gadiformes</taxon>
        <taxon>Gadoidei</taxon>
        <taxon>Gadidae</taxon>
        <taxon>Gadus</taxon>
    </lineage>
</organism>
<evidence type="ECO:0000313" key="1">
    <source>
        <dbReference type="Ensembl" id="ENSGMOP00000058302.1"/>
    </source>
</evidence>
<dbReference type="Ensembl" id="ENSGMOT00000051474.1">
    <property type="protein sequence ID" value="ENSGMOP00000058302.1"/>
    <property type="gene ID" value="ENSGMOG00000032804.1"/>
</dbReference>